<keyword evidence="7" id="KW-1185">Reference proteome</keyword>
<keyword evidence="2" id="KW-0479">Metal-binding</keyword>
<feature type="domain" description="EF-hand" evidence="5">
    <location>
        <begin position="43"/>
        <end position="78"/>
    </location>
</feature>
<dbReference type="FunFam" id="1.10.238.10:FF:000089">
    <property type="entry name" value="calmodulin-like protein 3"/>
    <property type="match status" value="1"/>
</dbReference>
<dbReference type="PRINTS" id="PR00450">
    <property type="entry name" value="RECOVERIN"/>
</dbReference>
<comment type="caution">
    <text evidence="6">The sequence shown here is derived from an EMBL/GenBank/DDBJ whole genome shotgun (WGS) entry which is preliminary data.</text>
</comment>
<sequence length="185" mass="21182">MSSFRQLDLQYSLSKRKILRKTSRFLSFSQSRQNSGLSGVYQPSMEELRKVFDRFDANRDGKISQQEYKAILRALSKEAAIEEVPHIFRIADLDGDGFIDFREFVEAHMHGGGIRVREIQSAFSTFDLNGDGKITAEEVLKVLRSLGERCNLEDCRRMVRAVDRDGDGAVNLDEFMDMMTQTLKS</sequence>
<name>A0AAN7GIC5_9MYRT</name>
<dbReference type="GO" id="GO:0005509">
    <property type="term" value="F:calcium ion binding"/>
    <property type="evidence" value="ECO:0007669"/>
    <property type="project" value="InterPro"/>
</dbReference>
<organism evidence="6 7">
    <name type="scientific">Trapa incisa</name>
    <dbReference type="NCBI Taxonomy" id="236973"/>
    <lineage>
        <taxon>Eukaryota</taxon>
        <taxon>Viridiplantae</taxon>
        <taxon>Streptophyta</taxon>
        <taxon>Embryophyta</taxon>
        <taxon>Tracheophyta</taxon>
        <taxon>Spermatophyta</taxon>
        <taxon>Magnoliopsida</taxon>
        <taxon>eudicotyledons</taxon>
        <taxon>Gunneridae</taxon>
        <taxon>Pentapetalae</taxon>
        <taxon>rosids</taxon>
        <taxon>malvids</taxon>
        <taxon>Myrtales</taxon>
        <taxon>Lythraceae</taxon>
        <taxon>Trapa</taxon>
    </lineage>
</organism>
<reference evidence="6 7" key="1">
    <citation type="journal article" date="2023" name="Hortic Res">
        <title>Pangenome of water caltrop reveals structural variations and asymmetric subgenome divergence after allopolyploidization.</title>
        <authorList>
            <person name="Zhang X."/>
            <person name="Chen Y."/>
            <person name="Wang L."/>
            <person name="Yuan Y."/>
            <person name="Fang M."/>
            <person name="Shi L."/>
            <person name="Lu R."/>
            <person name="Comes H.P."/>
            <person name="Ma Y."/>
            <person name="Chen Y."/>
            <person name="Huang G."/>
            <person name="Zhou Y."/>
            <person name="Zheng Z."/>
            <person name="Qiu Y."/>
        </authorList>
    </citation>
    <scope>NUCLEOTIDE SEQUENCE [LARGE SCALE GENOMIC DNA]</scope>
    <source>
        <tissue evidence="6">Roots</tissue>
    </source>
</reference>
<dbReference type="PROSITE" id="PS50222">
    <property type="entry name" value="EF_HAND_2"/>
    <property type="match status" value="4"/>
</dbReference>
<dbReference type="Gene3D" id="1.10.238.10">
    <property type="entry name" value="EF-hand"/>
    <property type="match status" value="2"/>
</dbReference>
<proteinExistence type="predicted"/>
<gene>
    <name evidence="6" type="ORF">SAY87_011285</name>
</gene>
<evidence type="ECO:0000256" key="1">
    <source>
        <dbReference type="ARBA" id="ARBA00003291"/>
    </source>
</evidence>
<dbReference type="Pfam" id="PF13499">
    <property type="entry name" value="EF-hand_7"/>
    <property type="match status" value="2"/>
</dbReference>
<accession>A0AAN7GIC5</accession>
<dbReference type="EMBL" id="JAXIOK010000022">
    <property type="protein sequence ID" value="KAK4744973.1"/>
    <property type="molecule type" value="Genomic_DNA"/>
</dbReference>
<dbReference type="AlphaFoldDB" id="A0AAN7GIC5"/>
<evidence type="ECO:0000313" key="6">
    <source>
        <dbReference type="EMBL" id="KAK4744973.1"/>
    </source>
</evidence>
<evidence type="ECO:0000256" key="3">
    <source>
        <dbReference type="ARBA" id="ARBA00022737"/>
    </source>
</evidence>
<evidence type="ECO:0000256" key="4">
    <source>
        <dbReference type="ARBA" id="ARBA00022837"/>
    </source>
</evidence>
<dbReference type="SUPFAM" id="SSF47473">
    <property type="entry name" value="EF-hand"/>
    <property type="match status" value="1"/>
</dbReference>
<protein>
    <recommendedName>
        <fullName evidence="5">EF-hand domain-containing protein</fullName>
    </recommendedName>
</protein>
<keyword evidence="4" id="KW-0106">Calcium</keyword>
<dbReference type="InterPro" id="IPR018247">
    <property type="entry name" value="EF_Hand_1_Ca_BS"/>
</dbReference>
<dbReference type="GO" id="GO:0005737">
    <property type="term" value="C:cytoplasm"/>
    <property type="evidence" value="ECO:0007669"/>
    <property type="project" value="UniProtKB-ARBA"/>
</dbReference>
<dbReference type="InterPro" id="IPR011992">
    <property type="entry name" value="EF-hand-dom_pair"/>
</dbReference>
<dbReference type="PANTHER" id="PTHR10891">
    <property type="entry name" value="EF-HAND CALCIUM-BINDING DOMAIN CONTAINING PROTEIN"/>
    <property type="match status" value="1"/>
</dbReference>
<evidence type="ECO:0000256" key="2">
    <source>
        <dbReference type="ARBA" id="ARBA00022723"/>
    </source>
</evidence>
<dbReference type="Proteomes" id="UP001345219">
    <property type="component" value="Chromosome 9"/>
</dbReference>
<feature type="domain" description="EF-hand" evidence="5">
    <location>
        <begin position="114"/>
        <end position="149"/>
    </location>
</feature>
<feature type="domain" description="EF-hand" evidence="5">
    <location>
        <begin position="150"/>
        <end position="185"/>
    </location>
</feature>
<evidence type="ECO:0000259" key="5">
    <source>
        <dbReference type="PROSITE" id="PS50222"/>
    </source>
</evidence>
<feature type="domain" description="EF-hand" evidence="5">
    <location>
        <begin position="79"/>
        <end position="113"/>
    </location>
</feature>
<dbReference type="InterPro" id="IPR002048">
    <property type="entry name" value="EF_hand_dom"/>
</dbReference>
<comment type="function">
    <text evidence="1">Potential calcium sensor.</text>
</comment>
<dbReference type="SMART" id="SM00054">
    <property type="entry name" value="EFh"/>
    <property type="match status" value="4"/>
</dbReference>
<evidence type="ECO:0000313" key="7">
    <source>
        <dbReference type="Proteomes" id="UP001345219"/>
    </source>
</evidence>
<dbReference type="PROSITE" id="PS00018">
    <property type="entry name" value="EF_HAND_1"/>
    <property type="match status" value="3"/>
</dbReference>
<dbReference type="InterPro" id="IPR039647">
    <property type="entry name" value="EF_hand_pair_protein_CML-like"/>
</dbReference>
<dbReference type="CDD" id="cd00051">
    <property type="entry name" value="EFh"/>
    <property type="match status" value="1"/>
</dbReference>
<keyword evidence="3" id="KW-0677">Repeat</keyword>